<gene>
    <name evidence="1" type="ORF">JOQ06_012488</name>
</gene>
<reference evidence="1" key="1">
    <citation type="submission" date="2022-11" db="EMBL/GenBank/DDBJ databases">
        <title>Chromosome-level genome of Pogonophryne albipinna.</title>
        <authorList>
            <person name="Jo E."/>
        </authorList>
    </citation>
    <scope>NUCLEOTIDE SEQUENCE</scope>
    <source>
        <strain evidence="1">SGF0006</strain>
        <tissue evidence="1">Muscle</tissue>
    </source>
</reference>
<dbReference type="Proteomes" id="UP001219934">
    <property type="component" value="Unassembled WGS sequence"/>
</dbReference>
<evidence type="ECO:0008006" key="3">
    <source>
        <dbReference type="Google" id="ProtNLM"/>
    </source>
</evidence>
<comment type="caution">
    <text evidence="1">The sequence shown here is derived from an EMBL/GenBank/DDBJ whole genome shotgun (WGS) entry which is preliminary data.</text>
</comment>
<evidence type="ECO:0000313" key="2">
    <source>
        <dbReference type="Proteomes" id="UP001219934"/>
    </source>
</evidence>
<dbReference type="EMBL" id="JAPTMU010000085">
    <property type="protein sequence ID" value="KAJ4922129.1"/>
    <property type="molecule type" value="Genomic_DNA"/>
</dbReference>
<protein>
    <recommendedName>
        <fullName evidence="3">Transposase</fullName>
    </recommendedName>
</protein>
<organism evidence="1 2">
    <name type="scientific">Pogonophryne albipinna</name>
    <dbReference type="NCBI Taxonomy" id="1090488"/>
    <lineage>
        <taxon>Eukaryota</taxon>
        <taxon>Metazoa</taxon>
        <taxon>Chordata</taxon>
        <taxon>Craniata</taxon>
        <taxon>Vertebrata</taxon>
        <taxon>Euteleostomi</taxon>
        <taxon>Actinopterygii</taxon>
        <taxon>Neopterygii</taxon>
        <taxon>Teleostei</taxon>
        <taxon>Neoteleostei</taxon>
        <taxon>Acanthomorphata</taxon>
        <taxon>Eupercaria</taxon>
        <taxon>Perciformes</taxon>
        <taxon>Notothenioidei</taxon>
        <taxon>Pogonophryne</taxon>
    </lineage>
</organism>
<dbReference type="PANTHER" id="PTHR31751">
    <property type="entry name" value="SI:CH211-108C17.2-RELATED-RELATED"/>
    <property type="match status" value="1"/>
</dbReference>
<sequence>MEDSCDGPVTLNKEVKFIVFRSSLQQLLRWCHCPSCGCVDFTHTSKNIGTLLLVTVCCGSCYKKSTWQSQPYIGPYPAGNILLSASLLFAGATATTCLRVLTHMNIASISGRTFFRHQSSILQPAVQRVWKKEQRELFAVLMTEDRKLVLGGDGRADSPGHSAKYGTYTALEVPSNVIIDIQQSTECGGSYHMELEGLRRSVAAVEEEGLSIGTIITDRHRQIAKWIRTELPEVQHLYDIWHVAKGISRKLESLAKQKECDAIKPWKRSVVNHLYWSAVSTESGHGDLVAEKWMSVINHIQNVHEGHGDLYPSCSHAALETRADQKKWIQPTMQSRVTLAAMHYNENAGRPQAEKKRAYVQRLMEEVLGHCSGEKGQAAVTVAVPPTLSSAFEHPDKESAIQGHTTRFRVHDP</sequence>
<keyword evidence="2" id="KW-1185">Reference proteome</keyword>
<name>A0AAD6ABI6_9TELE</name>
<dbReference type="AlphaFoldDB" id="A0AAD6ABI6"/>
<proteinExistence type="predicted"/>
<evidence type="ECO:0000313" key="1">
    <source>
        <dbReference type="EMBL" id="KAJ4922129.1"/>
    </source>
</evidence>
<accession>A0AAD6ABI6</accession>
<dbReference type="PANTHER" id="PTHR31751:SF42">
    <property type="entry name" value="PROTEIN CBG10204"/>
    <property type="match status" value="1"/>
</dbReference>